<dbReference type="GO" id="GO:0005901">
    <property type="term" value="C:caveola"/>
    <property type="evidence" value="ECO:0007669"/>
    <property type="project" value="UniProtKB-SubCell"/>
</dbReference>
<dbReference type="PANTHER" id="PTHR11923:SF110">
    <property type="entry name" value="SCAVENGER RECEPTOR CLASS B MEMBER 1"/>
    <property type="match status" value="1"/>
</dbReference>
<feature type="transmembrane region" description="Helical" evidence="13">
    <location>
        <begin position="7"/>
        <end position="34"/>
    </location>
</feature>
<evidence type="ECO:0000313" key="14">
    <source>
        <dbReference type="Ensembl" id="ENSGACP00000001092.1"/>
    </source>
</evidence>
<evidence type="ECO:0000256" key="6">
    <source>
        <dbReference type="ARBA" id="ARBA00022989"/>
    </source>
</evidence>
<dbReference type="PRINTS" id="PR01609">
    <property type="entry name" value="CD36FAMILY"/>
</dbReference>
<comment type="subcellular location">
    <subcellularLocation>
        <location evidence="2">Cell membrane</location>
        <topology evidence="2">Multi-pass membrane protein</topology>
    </subcellularLocation>
    <subcellularLocation>
        <location evidence="1">Membrane</location>
        <location evidence="1">Caveola</location>
        <topology evidence="1">Multi-pass membrane protein</topology>
    </subcellularLocation>
</comment>
<evidence type="ECO:0000256" key="4">
    <source>
        <dbReference type="ARBA" id="ARBA00022475"/>
    </source>
</evidence>
<evidence type="ECO:0000256" key="2">
    <source>
        <dbReference type="ARBA" id="ARBA00004651"/>
    </source>
</evidence>
<dbReference type="Ensembl" id="ENSGACT00000001092.1">
    <property type="protein sequence ID" value="ENSGACP00000001092.1"/>
    <property type="gene ID" value="ENSGACG00000000844.1"/>
</dbReference>
<dbReference type="InterPro" id="IPR002159">
    <property type="entry name" value="CD36_fam"/>
</dbReference>
<keyword evidence="7 13" id="KW-0472">Membrane</keyword>
<keyword evidence="8" id="KW-1015">Disulfide bond</keyword>
<keyword evidence="5 13" id="KW-0812">Transmembrane</keyword>
<dbReference type="AlphaFoldDB" id="G3N717"/>
<keyword evidence="4" id="KW-1003">Cell membrane</keyword>
<proteinExistence type="inferred from homology"/>
<dbReference type="GO" id="GO:0033344">
    <property type="term" value="P:cholesterol efflux"/>
    <property type="evidence" value="ECO:0007669"/>
    <property type="project" value="TreeGrafter"/>
</dbReference>
<dbReference type="Bgee" id="ENSGACG00000000844">
    <property type="expression patterns" value="Expressed in intestinal epithelial cell and 12 other cell types or tissues"/>
</dbReference>
<sequence>MGINRAAVAVGFVVSGVLMVFFGTVLTFVGPIIIDDQVVKNTVIDPKNEVSYTMWKDVPVPFFMSVYFFHVLNPKEVLAGETPMVEQRGPFVYRRTHHVPRQRDVSYREYRRFFFEPSMSSGGRVEDVRMYREAVGSLIYLTVCTRPDLSFVVSRLSQFFAEPTEEQWITVKHVLRYLKGTAEIRVKNATFSCKNASNATQHTRFRRFKESRTDYVSELCVIIKVEFYLVDVCNCSASTCSHLWIAKEPAELTLALARPSSSESSRRNRREAAFIQYFSSCRLLTSDLLNGDYTSFSAFMQLIFSAAADGSECRQEAGEAPHWGPLGLLKSLLGPRNVSSTQHEIYSSTQSLTGVPLNVSIRLQLNLYMKKVSAITETGKISEVVMPMIWFEESGYIDGPILSTFHTNLVVLPAVMEAMQYGFIALGLATILIASLLHH</sequence>
<evidence type="ECO:0000256" key="7">
    <source>
        <dbReference type="ARBA" id="ARBA00023136"/>
    </source>
</evidence>
<accession>G3N717</accession>
<evidence type="ECO:0000256" key="3">
    <source>
        <dbReference type="ARBA" id="ARBA00010532"/>
    </source>
</evidence>
<organism evidence="14">
    <name type="scientific">Gasterosteus aculeatus</name>
    <name type="common">Three-spined stickleback</name>
    <dbReference type="NCBI Taxonomy" id="69293"/>
    <lineage>
        <taxon>Eukaryota</taxon>
        <taxon>Metazoa</taxon>
        <taxon>Chordata</taxon>
        <taxon>Craniata</taxon>
        <taxon>Vertebrata</taxon>
        <taxon>Euteleostomi</taxon>
        <taxon>Actinopterygii</taxon>
        <taxon>Neopterygii</taxon>
        <taxon>Teleostei</taxon>
        <taxon>Neoteleostei</taxon>
        <taxon>Acanthomorphata</taxon>
        <taxon>Eupercaria</taxon>
        <taxon>Perciformes</taxon>
        <taxon>Cottioidei</taxon>
        <taxon>Gasterosteales</taxon>
        <taxon>Gasterosteidae</taxon>
        <taxon>Gasterosteus</taxon>
    </lineage>
</organism>
<dbReference type="GO" id="GO:0030169">
    <property type="term" value="F:low-density lipoprotein particle binding"/>
    <property type="evidence" value="ECO:0007669"/>
    <property type="project" value="TreeGrafter"/>
</dbReference>
<dbReference type="GO" id="GO:0034381">
    <property type="term" value="P:plasma lipoprotein particle clearance"/>
    <property type="evidence" value="ECO:0007669"/>
    <property type="project" value="TreeGrafter"/>
</dbReference>
<dbReference type="Pfam" id="PF01130">
    <property type="entry name" value="CD36"/>
    <property type="match status" value="2"/>
</dbReference>
<dbReference type="GO" id="GO:0043654">
    <property type="term" value="P:recognition of apoptotic cell"/>
    <property type="evidence" value="ECO:0007669"/>
    <property type="project" value="TreeGrafter"/>
</dbReference>
<evidence type="ECO:0000256" key="8">
    <source>
        <dbReference type="ARBA" id="ARBA00023157"/>
    </source>
</evidence>
<evidence type="ECO:0000256" key="11">
    <source>
        <dbReference type="ARBA" id="ARBA00040821"/>
    </source>
</evidence>
<keyword evidence="6 13" id="KW-1133">Transmembrane helix</keyword>
<dbReference type="GO" id="GO:0008289">
    <property type="term" value="F:lipid binding"/>
    <property type="evidence" value="ECO:0007669"/>
    <property type="project" value="TreeGrafter"/>
</dbReference>
<dbReference type="STRING" id="69293.ENSGACP00000001092"/>
<dbReference type="GO" id="GO:0005737">
    <property type="term" value="C:cytoplasm"/>
    <property type="evidence" value="ECO:0007669"/>
    <property type="project" value="TreeGrafter"/>
</dbReference>
<comment type="similarity">
    <text evidence="3">Belongs to the CD36 family.</text>
</comment>
<dbReference type="eggNOG" id="KOG3776">
    <property type="taxonomic scope" value="Eukaryota"/>
</dbReference>
<evidence type="ECO:0000256" key="5">
    <source>
        <dbReference type="ARBA" id="ARBA00022692"/>
    </source>
</evidence>
<dbReference type="InParanoid" id="G3N717"/>
<feature type="transmembrane region" description="Helical" evidence="13">
    <location>
        <begin position="418"/>
        <end position="437"/>
    </location>
</feature>
<reference evidence="14" key="1">
    <citation type="submission" date="2006-01" db="EMBL/GenBank/DDBJ databases">
        <authorList>
            <person name="Lindblad-Toh K."/>
            <person name="Mauceli E."/>
            <person name="Grabherr M."/>
            <person name="Chang J.L."/>
            <person name="Lander E.S."/>
        </authorList>
    </citation>
    <scope>NUCLEOTIDE SEQUENCE [LARGE SCALE GENOMIC DNA]</scope>
</reference>
<reference evidence="14" key="2">
    <citation type="submission" date="2024-04" db="UniProtKB">
        <authorList>
            <consortium name="Ensembl"/>
        </authorList>
    </citation>
    <scope>IDENTIFICATION</scope>
</reference>
<evidence type="ECO:0000256" key="1">
    <source>
        <dbReference type="ARBA" id="ARBA00004189"/>
    </source>
</evidence>
<dbReference type="GO" id="GO:0070508">
    <property type="term" value="P:cholesterol import"/>
    <property type="evidence" value="ECO:0007669"/>
    <property type="project" value="TreeGrafter"/>
</dbReference>
<evidence type="ECO:0000256" key="9">
    <source>
        <dbReference type="ARBA" id="ARBA00023170"/>
    </source>
</evidence>
<evidence type="ECO:0000256" key="10">
    <source>
        <dbReference type="ARBA" id="ARBA00023180"/>
    </source>
</evidence>
<keyword evidence="9" id="KW-0675">Receptor</keyword>
<evidence type="ECO:0000256" key="12">
    <source>
        <dbReference type="ARBA" id="ARBA00042244"/>
    </source>
</evidence>
<keyword evidence="10" id="KW-0325">Glycoprotein</keyword>
<name>G3N717_GASAC</name>
<evidence type="ECO:0000256" key="13">
    <source>
        <dbReference type="SAM" id="Phobius"/>
    </source>
</evidence>
<dbReference type="PANTHER" id="PTHR11923">
    <property type="entry name" value="SCAVENGER RECEPTOR CLASS B TYPE-1 SR-B1"/>
    <property type="match status" value="1"/>
</dbReference>
<protein>
    <recommendedName>
        <fullName evidence="11">Scavenger receptor class B member 1</fullName>
    </recommendedName>
    <alternativeName>
        <fullName evidence="12">SR-BI</fullName>
    </alternativeName>
</protein>
<dbReference type="GO" id="GO:0005044">
    <property type="term" value="F:scavenger receptor activity"/>
    <property type="evidence" value="ECO:0007669"/>
    <property type="project" value="TreeGrafter"/>
</dbReference>